<gene>
    <name evidence="4" type="primary">gpmA</name>
    <name evidence="7" type="ORF">A2904_00915</name>
</gene>
<accession>A0A1G2I917</accession>
<comment type="caution">
    <text evidence="7">The sequence shown here is derived from an EMBL/GenBank/DDBJ whole genome shotgun (WGS) entry which is preliminary data.</text>
</comment>
<dbReference type="GO" id="GO:0006096">
    <property type="term" value="P:glycolytic process"/>
    <property type="evidence" value="ECO:0007669"/>
    <property type="project" value="UniProtKB-UniRule"/>
</dbReference>
<dbReference type="EMBL" id="MHOX01000008">
    <property type="protein sequence ID" value="OGZ71312.1"/>
    <property type="molecule type" value="Genomic_DNA"/>
</dbReference>
<dbReference type="HAMAP" id="MF_01039">
    <property type="entry name" value="PGAM_GpmA"/>
    <property type="match status" value="1"/>
</dbReference>
<comment type="catalytic activity">
    <reaction evidence="4">
        <text>(2R)-2-phosphoglycerate = (2R)-3-phosphoglycerate</text>
        <dbReference type="Rhea" id="RHEA:15901"/>
        <dbReference type="ChEBI" id="CHEBI:58272"/>
        <dbReference type="ChEBI" id="CHEBI:58289"/>
        <dbReference type="EC" id="5.4.2.11"/>
    </reaction>
</comment>
<dbReference type="EC" id="5.4.2.11" evidence="4"/>
<dbReference type="CDD" id="cd07067">
    <property type="entry name" value="HP_PGM_like"/>
    <property type="match status" value="1"/>
</dbReference>
<evidence type="ECO:0000256" key="6">
    <source>
        <dbReference type="PIRSR" id="PIRSR613078-2"/>
    </source>
</evidence>
<feature type="binding site" evidence="4 6">
    <location>
        <position position="64"/>
    </location>
    <ligand>
        <name>substrate</name>
    </ligand>
</feature>
<comment type="pathway">
    <text evidence="4">Carbohydrate degradation; glycolysis; pyruvate from D-glyceraldehyde 3-phosphate: step 3/5.</text>
</comment>
<dbReference type="GO" id="GO:0004619">
    <property type="term" value="F:phosphoglycerate mutase activity"/>
    <property type="evidence" value="ECO:0007669"/>
    <property type="project" value="UniProtKB-UniRule"/>
</dbReference>
<dbReference type="SMART" id="SM00855">
    <property type="entry name" value="PGAM"/>
    <property type="match status" value="1"/>
</dbReference>
<keyword evidence="3 4" id="KW-0413">Isomerase</keyword>
<dbReference type="Gene3D" id="3.40.50.1240">
    <property type="entry name" value="Phosphoglycerate mutase-like"/>
    <property type="match status" value="1"/>
</dbReference>
<keyword evidence="2 4" id="KW-0324">Glycolysis</keyword>
<dbReference type="InterPro" id="IPR029033">
    <property type="entry name" value="His_PPase_superfam"/>
</dbReference>
<comment type="function">
    <text evidence="4">Catalyzes the interconversion of 2-phosphoglycerate and 3-phosphoglycerate.</text>
</comment>
<feature type="binding site" evidence="4 6">
    <location>
        <begin position="123"/>
        <end position="126"/>
    </location>
    <ligand>
        <name>substrate</name>
    </ligand>
</feature>
<dbReference type="AlphaFoldDB" id="A0A1G2I917"/>
<dbReference type="InterPro" id="IPR013078">
    <property type="entry name" value="His_Pase_superF_clade-1"/>
</dbReference>
<protein>
    <recommendedName>
        <fullName evidence="4">2,3-bisphosphoglycerate-dependent phosphoglycerate mutase</fullName>
        <shortName evidence="4">BPG-dependent PGAM</shortName>
        <shortName evidence="4">PGAM</shortName>
        <shortName evidence="4">Phosphoglyceromutase</shortName>
        <shortName evidence="4">dPGM</shortName>
        <ecNumber evidence="4">5.4.2.11</ecNumber>
    </recommendedName>
</protein>
<comment type="caution">
    <text evidence="4">Lacks conserved residue(s) required for the propagation of feature annotation.</text>
</comment>
<comment type="similarity">
    <text evidence="1 4">Belongs to the phosphoglycerate mutase family. BPG-dependent PGAM subfamily.</text>
</comment>
<dbReference type="Pfam" id="PF00300">
    <property type="entry name" value="His_Phos_1"/>
    <property type="match status" value="2"/>
</dbReference>
<dbReference type="SUPFAM" id="SSF53254">
    <property type="entry name" value="Phosphoglycerate mutase-like"/>
    <property type="match status" value="1"/>
</dbReference>
<dbReference type="GO" id="GO:0006094">
    <property type="term" value="P:gluconeogenesis"/>
    <property type="evidence" value="ECO:0007669"/>
    <property type="project" value="UniProtKB-UniRule"/>
</dbReference>
<dbReference type="UniPathway" id="UPA00109">
    <property type="reaction ID" value="UER00186"/>
</dbReference>
<evidence type="ECO:0000256" key="4">
    <source>
        <dbReference type="HAMAP-Rule" id="MF_01039"/>
    </source>
</evidence>
<dbReference type="PIRSF" id="PIRSF000709">
    <property type="entry name" value="6PFK_2-Ptase"/>
    <property type="match status" value="1"/>
</dbReference>
<dbReference type="InterPro" id="IPR005952">
    <property type="entry name" value="Phosphogly_mut1"/>
</dbReference>
<sequence>MAKLILLRHLKSQWNLDKEFAGWVDNPLSKEGILSAKEVADKLKKTCAEQGRSIDVVYTSPLIRNQETVVRIFEHLALSEAEGFPNKYPLFLHLDGGKMQKWGNFTDLNNKDVSCYVSEKLNERYYGKLQGLNKDETTEKYGKERVHLWRRGYNEKPPGGESLKDVYNRAVPFYKKYVETDLKHNKNVLLVASHNSLRALIKYIEGISDQDIVDVELPFGALLEYDFDNDVSLNSKKHFLSTVA</sequence>
<feature type="active site" description="Proton donor/acceptor" evidence="4 5">
    <location>
        <position position="123"/>
    </location>
</feature>
<organism evidence="7 8">
    <name type="scientific">Candidatus Staskawiczbacteria bacterium RIFCSPLOWO2_01_FULL_33_9</name>
    <dbReference type="NCBI Taxonomy" id="1802211"/>
    <lineage>
        <taxon>Bacteria</taxon>
        <taxon>Candidatus Staskawicziibacteriota</taxon>
    </lineage>
</organism>
<dbReference type="Proteomes" id="UP000176308">
    <property type="component" value="Unassembled WGS sequence"/>
</dbReference>
<name>A0A1G2I917_9BACT</name>
<evidence type="ECO:0000256" key="5">
    <source>
        <dbReference type="PIRSR" id="PIRSR613078-1"/>
    </source>
</evidence>
<keyword evidence="4" id="KW-0312">Gluconeogenesis</keyword>
<evidence type="ECO:0000313" key="7">
    <source>
        <dbReference type="EMBL" id="OGZ71312.1"/>
    </source>
</evidence>
<feature type="binding site" evidence="4 6">
    <location>
        <begin position="150"/>
        <end position="151"/>
    </location>
    <ligand>
        <name>substrate</name>
    </ligand>
</feature>
<feature type="binding site" evidence="4 6">
    <location>
        <position position="134"/>
    </location>
    <ligand>
        <name>substrate</name>
    </ligand>
</feature>
<feature type="active site" description="Tele-phosphohistidine intermediate" evidence="4 5">
    <location>
        <position position="9"/>
    </location>
</feature>
<evidence type="ECO:0000313" key="8">
    <source>
        <dbReference type="Proteomes" id="UP000176308"/>
    </source>
</evidence>
<feature type="binding site" evidence="6">
    <location>
        <begin position="8"/>
        <end position="15"/>
    </location>
    <ligand>
        <name>substrate</name>
    </ligand>
</feature>
<dbReference type="PANTHER" id="PTHR11931">
    <property type="entry name" value="PHOSPHOGLYCERATE MUTASE"/>
    <property type="match status" value="1"/>
</dbReference>
<proteinExistence type="inferred from homology"/>
<evidence type="ECO:0000256" key="1">
    <source>
        <dbReference type="ARBA" id="ARBA00006717"/>
    </source>
</evidence>
<evidence type="ECO:0000256" key="3">
    <source>
        <dbReference type="ARBA" id="ARBA00023235"/>
    </source>
</evidence>
<reference evidence="7 8" key="1">
    <citation type="journal article" date="2016" name="Nat. Commun.">
        <title>Thousands of microbial genomes shed light on interconnected biogeochemical processes in an aquifer system.</title>
        <authorList>
            <person name="Anantharaman K."/>
            <person name="Brown C.T."/>
            <person name="Hug L.A."/>
            <person name="Sharon I."/>
            <person name="Castelle C.J."/>
            <person name="Probst A.J."/>
            <person name="Thomas B.C."/>
            <person name="Singh A."/>
            <person name="Wilkins M.J."/>
            <person name="Karaoz U."/>
            <person name="Brodie E.L."/>
            <person name="Williams K.H."/>
            <person name="Hubbard S.S."/>
            <person name="Banfield J.F."/>
        </authorList>
    </citation>
    <scope>NUCLEOTIDE SEQUENCE [LARGE SCALE GENOMIC DNA]</scope>
</reference>
<evidence type="ECO:0000256" key="2">
    <source>
        <dbReference type="ARBA" id="ARBA00023152"/>
    </source>
</evidence>